<keyword evidence="12" id="KW-0675">Receptor</keyword>
<dbReference type="InterPro" id="IPR002319">
    <property type="entry name" value="Phenylalanyl-tRNA_Synthase"/>
</dbReference>
<dbReference type="Pfam" id="PF01409">
    <property type="entry name" value="tRNA-synt_2d"/>
    <property type="match status" value="1"/>
</dbReference>
<feature type="transmembrane region" description="Helical" evidence="14">
    <location>
        <begin position="1413"/>
        <end position="1432"/>
    </location>
</feature>
<dbReference type="Gene3D" id="3.30.930.10">
    <property type="entry name" value="Bira Bifunctional Protein, Domain 2"/>
    <property type="match status" value="1"/>
</dbReference>
<keyword evidence="10 14" id="KW-0472">Membrane</keyword>
<evidence type="ECO:0000256" key="8">
    <source>
        <dbReference type="ARBA" id="ARBA00022989"/>
    </source>
</evidence>
<dbReference type="GO" id="GO:0004812">
    <property type="term" value="F:aminoacyl-tRNA ligase activity"/>
    <property type="evidence" value="ECO:0007669"/>
    <property type="project" value="UniProtKB-KW"/>
</dbReference>
<feature type="transmembrane region" description="Helical" evidence="14">
    <location>
        <begin position="1497"/>
        <end position="1522"/>
    </location>
</feature>
<feature type="transmembrane region" description="Helical" evidence="14">
    <location>
        <begin position="423"/>
        <end position="440"/>
    </location>
</feature>
<feature type="transmembrane region" description="Helical" evidence="14">
    <location>
        <begin position="768"/>
        <end position="784"/>
    </location>
</feature>
<dbReference type="InParanoid" id="A0A1X7TUL4"/>
<dbReference type="Gene3D" id="1.20.1070.10">
    <property type="entry name" value="Rhodopsin 7-helix transmembrane proteins"/>
    <property type="match status" value="5"/>
</dbReference>
<feature type="transmembrane region" description="Helical" evidence="14">
    <location>
        <begin position="986"/>
        <end position="1016"/>
    </location>
</feature>
<evidence type="ECO:0000256" key="13">
    <source>
        <dbReference type="ARBA" id="ARBA00023224"/>
    </source>
</evidence>
<feature type="domain" description="G-protein coupled receptors family 1 profile" evidence="15">
    <location>
        <begin position="663"/>
        <end position="916"/>
    </location>
</feature>
<evidence type="ECO:0000256" key="1">
    <source>
        <dbReference type="ARBA" id="ARBA00004651"/>
    </source>
</evidence>
<dbReference type="GO" id="GO:0005886">
    <property type="term" value="C:plasma membrane"/>
    <property type="evidence" value="ECO:0007669"/>
    <property type="project" value="UniProtKB-SubCell"/>
</dbReference>
<dbReference type="GO" id="GO:0004930">
    <property type="term" value="F:G protein-coupled receptor activity"/>
    <property type="evidence" value="ECO:0007669"/>
    <property type="project" value="UniProtKB-KW"/>
</dbReference>
<dbReference type="SUPFAM" id="SSF55681">
    <property type="entry name" value="Class II aaRS and biotin synthetases"/>
    <property type="match status" value="1"/>
</dbReference>
<feature type="transmembrane region" description="Helical" evidence="14">
    <location>
        <begin position="1582"/>
        <end position="1601"/>
    </location>
</feature>
<keyword evidence="6" id="KW-0067">ATP-binding</keyword>
<comment type="subcellular location">
    <subcellularLocation>
        <location evidence="1">Cell membrane</location>
        <topology evidence="1">Multi-pass membrane protein</topology>
    </subcellularLocation>
</comment>
<evidence type="ECO:0000256" key="14">
    <source>
        <dbReference type="SAM" id="Phobius"/>
    </source>
</evidence>
<evidence type="ECO:0000256" key="12">
    <source>
        <dbReference type="ARBA" id="ARBA00023170"/>
    </source>
</evidence>
<dbReference type="InterPro" id="IPR045864">
    <property type="entry name" value="aa-tRNA-synth_II/BPL/LPL"/>
</dbReference>
<sequence>MSNFTYNGDFSNVAAGAALAVEGVSGFLANTFVLSITLYQWKSWKQSSTIFFTSLILANFVMVLLHFPFAVIAIAAGEWIFGSTDEEKTGTCTLAALTFWYSSLVLVITLAAISFDRFLFIVKPHLHKRFMRPWVALTLTIAIWILSAVLGSTPFYGLGGFGFNTSIGMCLPFLIKDIILAFLILIISLLLIIVITSLWTFFFTWWFLHRRSMVVESNIYLSKKRGLFGIFGAMLLVYGISKGPRIISLVLVQFEVPFSSTAEIAIYFVYQLSIIADPIVQSFFRPGFKQAMVSLFKKCKNNVAVGAALAVEGVSGFIANTFVLSITLYQRKSWKQSSTIFFTSLILANFVMVVLHFPFTIIALAAGEWIFGSTDEEKRGTCTFAAFTFWYSSLIIVMTIAAISFDRFFFIVKPHLHKRFMRPWVALTLTIAIWILSAVLSSTPFYGLGDFGFIASIGLCLSFLIKDGSVILAFIILILSLLIIVITSLWTFFFTWWFLHRRSMVVESNIYSSKKRGLFGIFGAVLLVYGISKGPRIIALVLVQFEVPFSSTALIMIYLVYQLSIIADPVVQSFFRPGFKQILGRPIAMYITVISLLQQQTIANAASSHNSALLVAEHHKRVVHLACLEEAALIMNNFTYNGDFSNVAVGAALAVEGVSGFIANTFVLSITLYQWKSLKQSSTIFFTSLILANFVMVVLHFPFAVTALAAGEWIFGSTDEEKIGTCTFAAFTFLYSSVVIILTLAAISFDRFFFIVKPLLHKQFMRPWVALTLTIVIWIAAAVLSSTPFYGLGDFGFVASIGLCIPLLVKDGFVILAFTILILSLLIIIITSVWTFFFTWWFLRKRSMVVESNIYLSKKRGLFGIFGAMLLVYGISKGPRIILLVLVQFEVPFSGTALIVIYFVYQLCIIADPIAQSFFRPGFKQAMLAWKKLLVMNNFTYNGDFSNVAVGAALAVEGVSGFIANTFVLSVTLYQWKSLKQSSTIFFTSLILANLLMVLLHFPFTIIALAAGEWIFGSTDEEKTGTCAFAAFTFWYSSLVLVMTVAAISFDRFLFIVKPHLHKRFMRPWVALTLTIAIWILSAVLSSTPLYGLGGFGFNASIGMCLPFLIKDASVISAFLILILSLLLIIVITSLWTFFFTWWFLHKRSMVVESNIYSSKKRGLIGIFGAMLLVYGISKGPRIISLVLVQFDVPFSSTAEIVIYFVFQLSIIADPVVQSFFRPGFKQVLVSLFKKCIEKLKFKPAYNPYTEPSMEVFSYHSGLKKWVEIGNSGIFRPEMLLPMGLPKDVSVIAWGLSLERPTMIKYKLNNIRELVGHKTYIAQDINGPLLAAVFATEMVLALIANGVVLLITITQRNSSRNSWKQPSTVFFTSLILAHLVMNLLYLPLTVIAMASEEWIFGSTDEEKRLTCTFAAFTVWYIVIVISMTLAAISFDRFLFIVKPHLHKRFMRPWVALTVAITIWLLAAVINSTPFIGVGEFGYATSYGTCVPFWEENIVYVFFMLAVFALITGVIAVTSLWTFCFTRKFLHDQSLVAGSESIYNSTRKKLFGIFGAMLIIYTICLSPGFIIGSLSQLVSLPGSAYAFVIVCFVALTIGNPLVQSYFRLDVKSCLSCMRHKIKEHHSRAGRYHHETESCRV</sequence>
<dbReference type="CDD" id="cd00637">
    <property type="entry name" value="7tm_classA_rhodopsin-like"/>
    <property type="match status" value="5"/>
</dbReference>
<dbReference type="EnsemblMetazoa" id="Aqu2.1.18590_001">
    <property type="protein sequence ID" value="Aqu2.1.18590_001"/>
    <property type="gene ID" value="Aqu2.1.18590"/>
</dbReference>
<feature type="transmembrane region" description="Helical" evidence="14">
    <location>
        <begin position="555"/>
        <end position="575"/>
    </location>
</feature>
<feature type="transmembrane region" description="Helical" evidence="14">
    <location>
        <begin position="1028"/>
        <end position="1048"/>
    </location>
</feature>
<reference evidence="16" key="1">
    <citation type="submission" date="2017-05" db="UniProtKB">
        <authorList>
            <consortium name="EnsemblMetazoa"/>
        </authorList>
    </citation>
    <scope>IDENTIFICATION</scope>
</reference>
<evidence type="ECO:0000313" key="16">
    <source>
        <dbReference type="EnsemblMetazoa" id="Aqu2.1.18590_001"/>
    </source>
</evidence>
<dbReference type="InterPro" id="IPR017452">
    <property type="entry name" value="GPCR_Rhodpsn_7TM"/>
</dbReference>
<feature type="transmembrane region" description="Helical" evidence="14">
    <location>
        <begin position="1453"/>
        <end position="1477"/>
    </location>
</feature>
<keyword evidence="11" id="KW-0030">Aminoacyl-tRNA synthetase</keyword>
<feature type="domain" description="G-protein coupled receptors family 1 profile" evidence="15">
    <location>
        <begin position="29"/>
        <end position="281"/>
    </location>
</feature>
<dbReference type="SUPFAM" id="SSF81321">
    <property type="entry name" value="Family A G protein-coupled receptor-like"/>
    <property type="match status" value="5"/>
</dbReference>
<evidence type="ECO:0000256" key="11">
    <source>
        <dbReference type="ARBA" id="ARBA00023146"/>
    </source>
</evidence>
<feature type="transmembrane region" description="Helical" evidence="14">
    <location>
        <begin position="134"/>
        <end position="158"/>
    </location>
</feature>
<feature type="transmembrane region" description="Helical" evidence="14">
    <location>
        <begin position="12"/>
        <end position="39"/>
    </location>
</feature>
<dbReference type="STRING" id="400682.A0A1X7TUL4"/>
<feature type="domain" description="G-protein coupled receptors family 1 profile" evidence="15">
    <location>
        <begin position="964"/>
        <end position="1218"/>
    </location>
</feature>
<dbReference type="PANTHER" id="PTHR24228:SF59">
    <property type="entry name" value="NEUROPEPTIDE RECEPTOR 15"/>
    <property type="match status" value="1"/>
</dbReference>
<feature type="transmembrane region" description="Helical" evidence="14">
    <location>
        <begin position="340"/>
        <end position="371"/>
    </location>
</feature>
<feature type="domain" description="G-protein coupled receptors family 1 profile" evidence="15">
    <location>
        <begin position="319"/>
        <end position="572"/>
    </location>
</feature>
<dbReference type="PANTHER" id="PTHR24228">
    <property type="entry name" value="B2 BRADYKININ RECEPTOR/ANGIOTENSIN II RECEPTOR"/>
    <property type="match status" value="1"/>
</dbReference>
<dbReference type="GO" id="GO:0006412">
    <property type="term" value="P:translation"/>
    <property type="evidence" value="ECO:0007669"/>
    <property type="project" value="UniProtKB-KW"/>
</dbReference>
<feature type="transmembrane region" description="Helical" evidence="14">
    <location>
        <begin position="1549"/>
        <end position="1570"/>
    </location>
</feature>
<dbReference type="OrthoDB" id="6376512at2759"/>
<evidence type="ECO:0000256" key="9">
    <source>
        <dbReference type="ARBA" id="ARBA00023040"/>
    </source>
</evidence>
<evidence type="ECO:0000256" key="6">
    <source>
        <dbReference type="ARBA" id="ARBA00022840"/>
    </source>
</evidence>
<feature type="transmembrane region" description="Helical" evidence="14">
    <location>
        <begin position="1329"/>
        <end position="1353"/>
    </location>
</feature>
<feature type="transmembrane region" description="Helical" evidence="14">
    <location>
        <begin position="264"/>
        <end position="284"/>
    </location>
</feature>
<keyword evidence="9" id="KW-0297">G-protein coupled receptor</keyword>
<feature type="transmembrane region" description="Helical" evidence="14">
    <location>
        <begin position="383"/>
        <end position="403"/>
    </location>
</feature>
<protein>
    <recommendedName>
        <fullName evidence="15">G-protein coupled receptors family 1 profile domain-containing protein</fullName>
    </recommendedName>
</protein>
<keyword evidence="8 14" id="KW-1133">Transmembrane helix</keyword>
<feature type="transmembrane region" description="Helical" evidence="14">
    <location>
        <begin position="100"/>
        <end position="122"/>
    </location>
</feature>
<feature type="transmembrane region" description="Helical" evidence="14">
    <location>
        <begin position="647"/>
        <end position="672"/>
    </location>
</feature>
<feature type="transmembrane region" description="Helical" evidence="14">
    <location>
        <begin position="587"/>
        <end position="606"/>
    </location>
</feature>
<keyword evidence="4 14" id="KW-0812">Transmembrane</keyword>
<feature type="transmembrane region" description="Helical" evidence="14">
    <location>
        <begin position="816"/>
        <end position="843"/>
    </location>
</feature>
<evidence type="ECO:0000256" key="2">
    <source>
        <dbReference type="ARBA" id="ARBA00022475"/>
    </source>
</evidence>
<feature type="transmembrane region" description="Helical" evidence="14">
    <location>
        <begin position="519"/>
        <end position="543"/>
    </location>
</feature>
<keyword evidence="2" id="KW-1003">Cell membrane</keyword>
<dbReference type="GO" id="GO:0000049">
    <property type="term" value="F:tRNA binding"/>
    <property type="evidence" value="ECO:0007669"/>
    <property type="project" value="InterPro"/>
</dbReference>
<organism evidence="16">
    <name type="scientific">Amphimedon queenslandica</name>
    <name type="common">Sponge</name>
    <dbReference type="NCBI Taxonomy" id="400682"/>
    <lineage>
        <taxon>Eukaryota</taxon>
        <taxon>Metazoa</taxon>
        <taxon>Porifera</taxon>
        <taxon>Demospongiae</taxon>
        <taxon>Heteroscleromorpha</taxon>
        <taxon>Haplosclerida</taxon>
        <taxon>Niphatidae</taxon>
        <taxon>Amphimedon</taxon>
    </lineage>
</organism>
<evidence type="ECO:0000256" key="3">
    <source>
        <dbReference type="ARBA" id="ARBA00022598"/>
    </source>
</evidence>
<accession>A0A1X7TUL4</accession>
<dbReference type="eggNOG" id="KOG3656">
    <property type="taxonomic scope" value="Eukaryota"/>
</dbReference>
<proteinExistence type="predicted"/>
<feature type="transmembrane region" description="Helical" evidence="14">
    <location>
        <begin position="863"/>
        <end position="887"/>
    </location>
</feature>
<evidence type="ECO:0000256" key="7">
    <source>
        <dbReference type="ARBA" id="ARBA00022917"/>
    </source>
</evidence>
<feature type="transmembrane region" description="Helical" evidence="14">
    <location>
        <begin position="1374"/>
        <end position="1393"/>
    </location>
</feature>
<feature type="transmembrane region" description="Helical" evidence="14">
    <location>
        <begin position="948"/>
        <end position="974"/>
    </location>
</feature>
<dbReference type="Pfam" id="PF00001">
    <property type="entry name" value="7tm_1"/>
    <property type="match status" value="5"/>
</dbReference>
<feature type="domain" description="G-protein coupled receptors family 1 profile" evidence="15">
    <location>
        <begin position="1344"/>
        <end position="1602"/>
    </location>
</feature>
<feature type="transmembrane region" description="Helical" evidence="14">
    <location>
        <begin position="1069"/>
        <end position="1085"/>
    </location>
</feature>
<feature type="transmembrane region" description="Helical" evidence="14">
    <location>
        <begin position="51"/>
        <end position="80"/>
    </location>
</feature>
<feature type="transmembrane region" description="Helical" evidence="14">
    <location>
        <begin position="471"/>
        <end position="499"/>
    </location>
</feature>
<evidence type="ECO:0000259" key="15">
    <source>
        <dbReference type="PROSITE" id="PS50262"/>
    </source>
</evidence>
<dbReference type="GO" id="GO:0005524">
    <property type="term" value="F:ATP binding"/>
    <property type="evidence" value="ECO:0007669"/>
    <property type="project" value="UniProtKB-KW"/>
</dbReference>
<feature type="transmembrane region" description="Helical" evidence="14">
    <location>
        <begin position="1165"/>
        <end position="1189"/>
    </location>
</feature>
<keyword evidence="13" id="KW-0807">Transducer</keyword>
<feature type="transmembrane region" description="Helical" evidence="14">
    <location>
        <begin position="899"/>
        <end position="919"/>
    </location>
</feature>
<dbReference type="InterPro" id="IPR000276">
    <property type="entry name" value="GPCR_Rhodpsn"/>
</dbReference>
<evidence type="ECO:0000256" key="5">
    <source>
        <dbReference type="ARBA" id="ARBA00022741"/>
    </source>
</evidence>
<feature type="transmembrane region" description="Helical" evidence="14">
    <location>
        <begin position="305"/>
        <end position="328"/>
    </location>
</feature>
<dbReference type="PROSITE" id="PS50262">
    <property type="entry name" value="G_PROTEIN_RECEP_F1_2"/>
    <property type="match status" value="5"/>
</dbReference>
<name>A0A1X7TUL4_AMPQE</name>
<evidence type="ECO:0000256" key="4">
    <source>
        <dbReference type="ARBA" id="ARBA00022692"/>
    </source>
</evidence>
<keyword evidence="3" id="KW-0436">Ligase</keyword>
<feature type="transmembrane region" description="Helical" evidence="14">
    <location>
        <begin position="1117"/>
        <end position="1145"/>
    </location>
</feature>
<feature type="transmembrane region" description="Helical" evidence="14">
    <location>
        <begin position="447"/>
        <end position="465"/>
    </location>
</feature>
<feature type="transmembrane region" description="Helical" evidence="14">
    <location>
        <begin position="790"/>
        <end position="809"/>
    </location>
</feature>
<feature type="transmembrane region" description="Helical" evidence="14">
    <location>
        <begin position="684"/>
        <end position="708"/>
    </location>
</feature>
<keyword evidence="7" id="KW-0648">Protein biosynthesis</keyword>
<feature type="transmembrane region" description="Helical" evidence="14">
    <location>
        <begin position="178"/>
        <end position="208"/>
    </location>
</feature>
<dbReference type="GO" id="GO:0043039">
    <property type="term" value="P:tRNA aminoacylation"/>
    <property type="evidence" value="ECO:0007669"/>
    <property type="project" value="InterPro"/>
</dbReference>
<keyword evidence="5" id="KW-0547">Nucleotide-binding</keyword>
<feature type="transmembrane region" description="Helical" evidence="14">
    <location>
        <begin position="228"/>
        <end position="252"/>
    </location>
</feature>
<evidence type="ECO:0000256" key="10">
    <source>
        <dbReference type="ARBA" id="ARBA00023136"/>
    </source>
</evidence>
<feature type="transmembrane region" description="Helical" evidence="14">
    <location>
        <begin position="728"/>
        <end position="747"/>
    </location>
</feature>